<sequence>MFHSNKNWLDSTRDNSDYLLGGILFSCGLIIGGVTAALYMGRETYADGKDVLEHVKSLFEASETNGPIEGSWIELQPLDTERYGQTQKVFYGGVSRLENNQVIQYEFMANAYTGEVLDVYAVK</sequence>
<dbReference type="EMBL" id="FWXK01000003">
    <property type="protein sequence ID" value="SMC35965.1"/>
    <property type="molecule type" value="Genomic_DNA"/>
</dbReference>
<name>A0A1W1YIF7_9LACT</name>
<dbReference type="OrthoDB" id="2989832at2"/>
<evidence type="ECO:0000313" key="2">
    <source>
        <dbReference type="EMBL" id="SMC35965.1"/>
    </source>
</evidence>
<dbReference type="RefSeq" id="WP_084098578.1">
    <property type="nucleotide sequence ID" value="NZ_FWXK01000003.1"/>
</dbReference>
<reference evidence="3" key="1">
    <citation type="submission" date="2017-04" db="EMBL/GenBank/DDBJ databases">
        <authorList>
            <person name="Varghese N."/>
            <person name="Submissions S."/>
        </authorList>
    </citation>
    <scope>NUCLEOTIDE SEQUENCE [LARGE SCALE GENOMIC DNA]</scope>
    <source>
        <strain evidence="3">DSM 21500</strain>
    </source>
</reference>
<dbReference type="Proteomes" id="UP000243884">
    <property type="component" value="Unassembled WGS sequence"/>
</dbReference>
<protein>
    <submittedName>
        <fullName evidence="2">Predicted small secreted protein</fullName>
    </submittedName>
</protein>
<keyword evidence="1" id="KW-0472">Membrane</keyword>
<keyword evidence="1" id="KW-0812">Transmembrane</keyword>
<dbReference type="AlphaFoldDB" id="A0A1W1YIF7"/>
<proteinExistence type="predicted"/>
<keyword evidence="1" id="KW-1133">Transmembrane helix</keyword>
<organism evidence="2 3">
    <name type="scientific">Aerococcus suis</name>
    <dbReference type="NCBI Taxonomy" id="371602"/>
    <lineage>
        <taxon>Bacteria</taxon>
        <taxon>Bacillati</taxon>
        <taxon>Bacillota</taxon>
        <taxon>Bacilli</taxon>
        <taxon>Lactobacillales</taxon>
        <taxon>Aerococcaceae</taxon>
        <taxon>Aerococcus</taxon>
    </lineage>
</organism>
<keyword evidence="3" id="KW-1185">Reference proteome</keyword>
<evidence type="ECO:0000313" key="3">
    <source>
        <dbReference type="Proteomes" id="UP000243884"/>
    </source>
</evidence>
<evidence type="ECO:0000256" key="1">
    <source>
        <dbReference type="SAM" id="Phobius"/>
    </source>
</evidence>
<feature type="transmembrane region" description="Helical" evidence="1">
    <location>
        <begin position="18"/>
        <end position="39"/>
    </location>
</feature>
<gene>
    <name evidence="2" type="ORF">SAMN04487984_0703</name>
</gene>
<dbReference type="STRING" id="371602.SAMN04487984_0703"/>
<accession>A0A1W1YIF7</accession>